<evidence type="ECO:0000313" key="3">
    <source>
        <dbReference type="Proteomes" id="UP000799776"/>
    </source>
</evidence>
<feature type="compositionally biased region" description="Acidic residues" evidence="1">
    <location>
        <begin position="139"/>
        <end position="163"/>
    </location>
</feature>
<evidence type="ECO:0000256" key="1">
    <source>
        <dbReference type="SAM" id="MobiDB-lite"/>
    </source>
</evidence>
<protein>
    <submittedName>
        <fullName evidence="2">Uncharacterized protein</fullName>
    </submittedName>
</protein>
<keyword evidence="3" id="KW-1185">Reference proteome</keyword>
<reference evidence="2" key="1">
    <citation type="journal article" date="2020" name="Stud. Mycol.">
        <title>101 Dothideomycetes genomes: a test case for predicting lifestyles and emergence of pathogens.</title>
        <authorList>
            <person name="Haridas S."/>
            <person name="Albert R."/>
            <person name="Binder M."/>
            <person name="Bloem J."/>
            <person name="Labutti K."/>
            <person name="Salamov A."/>
            <person name="Andreopoulos B."/>
            <person name="Baker S."/>
            <person name="Barry K."/>
            <person name="Bills G."/>
            <person name="Bluhm B."/>
            <person name="Cannon C."/>
            <person name="Castanera R."/>
            <person name="Culley D."/>
            <person name="Daum C."/>
            <person name="Ezra D."/>
            <person name="Gonzalez J."/>
            <person name="Henrissat B."/>
            <person name="Kuo A."/>
            <person name="Liang C."/>
            <person name="Lipzen A."/>
            <person name="Lutzoni F."/>
            <person name="Magnuson J."/>
            <person name="Mondo S."/>
            <person name="Nolan M."/>
            <person name="Ohm R."/>
            <person name="Pangilinan J."/>
            <person name="Park H.-J."/>
            <person name="Ramirez L."/>
            <person name="Alfaro M."/>
            <person name="Sun H."/>
            <person name="Tritt A."/>
            <person name="Yoshinaga Y."/>
            <person name="Zwiers L.-H."/>
            <person name="Turgeon B."/>
            <person name="Goodwin S."/>
            <person name="Spatafora J."/>
            <person name="Crous P."/>
            <person name="Grigoriev I."/>
        </authorList>
    </citation>
    <scope>NUCLEOTIDE SEQUENCE</scope>
    <source>
        <strain evidence="2">CBS 121410</strain>
    </source>
</reference>
<dbReference type="AlphaFoldDB" id="A0A9P4HPT1"/>
<sequence length="205" mass="23498">MSSTPTPKYLKNPTKLLSKPPSFPPPAPTPPPAAPHRQKIYIVLGERRNEPREPIHTTVISAWSTEFSAFSAAERLAYYEDEWEPETENQMGYPEWMRGEGEVVWDSSEELVEREMLEMCEEDWDRVYVVRLVLRVGEDGPDVEVEDEGNDDDDDDDDDDDEGEGKAGQAADDTPSKPPREKHKRLHSTAEQEGKEKKTKLKKWE</sequence>
<dbReference type="Proteomes" id="UP000799776">
    <property type="component" value="Unassembled WGS sequence"/>
</dbReference>
<gene>
    <name evidence="2" type="ORF">K490DRAFT_69851</name>
</gene>
<dbReference type="EMBL" id="ML978791">
    <property type="protein sequence ID" value="KAF2083406.1"/>
    <property type="molecule type" value="Genomic_DNA"/>
</dbReference>
<proteinExistence type="predicted"/>
<accession>A0A9P4HPT1</accession>
<feature type="region of interest" description="Disordered" evidence="1">
    <location>
        <begin position="138"/>
        <end position="205"/>
    </location>
</feature>
<feature type="region of interest" description="Disordered" evidence="1">
    <location>
        <begin position="1"/>
        <end position="36"/>
    </location>
</feature>
<name>A0A9P4HPT1_9PEZI</name>
<evidence type="ECO:0000313" key="2">
    <source>
        <dbReference type="EMBL" id="KAF2083406.1"/>
    </source>
</evidence>
<feature type="compositionally biased region" description="Pro residues" evidence="1">
    <location>
        <begin position="21"/>
        <end position="34"/>
    </location>
</feature>
<comment type="caution">
    <text evidence="2">The sequence shown here is derived from an EMBL/GenBank/DDBJ whole genome shotgun (WGS) entry which is preliminary data.</text>
</comment>
<feature type="compositionally biased region" description="Basic and acidic residues" evidence="1">
    <location>
        <begin position="188"/>
        <end position="205"/>
    </location>
</feature>
<organism evidence="2 3">
    <name type="scientific">Saccharata proteae CBS 121410</name>
    <dbReference type="NCBI Taxonomy" id="1314787"/>
    <lineage>
        <taxon>Eukaryota</taxon>
        <taxon>Fungi</taxon>
        <taxon>Dikarya</taxon>
        <taxon>Ascomycota</taxon>
        <taxon>Pezizomycotina</taxon>
        <taxon>Dothideomycetes</taxon>
        <taxon>Dothideomycetes incertae sedis</taxon>
        <taxon>Botryosphaeriales</taxon>
        <taxon>Saccharataceae</taxon>
        <taxon>Saccharata</taxon>
    </lineage>
</organism>